<sequence length="252" mass="27041">MAREWDSTVGEYLGTPDIPDQSGATAWTIAGWFIHDSQAGGVDEFFYKATDAGSTDFMQLFWLNGSTAYRTRWDIAGTGRLVDAPAADITVGEWTHYACRFTGSVMTVFINGVSSGTPITGLSGGLDNVLGFAFGSDVGAKPIDGKMAEWAMWNRALANNEIVSLANYRPPSRLAPNELYIPILGTSTEPDWSGQSFAISVNGTPAVFDHVPIGPSFGFDDLSRSAVIPVVAGGLSIPVAMNSYRQRHQSVF</sequence>
<name>A0A0F9D4X2_9ZZZZ</name>
<gene>
    <name evidence="1" type="ORF">LCGC14_2243400</name>
</gene>
<evidence type="ECO:0008006" key="2">
    <source>
        <dbReference type="Google" id="ProtNLM"/>
    </source>
</evidence>
<dbReference type="AlphaFoldDB" id="A0A0F9D4X2"/>
<comment type="caution">
    <text evidence="1">The sequence shown here is derived from an EMBL/GenBank/DDBJ whole genome shotgun (WGS) entry which is preliminary data.</text>
</comment>
<proteinExistence type="predicted"/>
<dbReference type="InterPro" id="IPR013320">
    <property type="entry name" value="ConA-like_dom_sf"/>
</dbReference>
<dbReference type="Pfam" id="PF13385">
    <property type="entry name" value="Laminin_G_3"/>
    <property type="match status" value="1"/>
</dbReference>
<accession>A0A0F9D4X2</accession>
<dbReference type="SUPFAM" id="SSF49899">
    <property type="entry name" value="Concanavalin A-like lectins/glucanases"/>
    <property type="match status" value="1"/>
</dbReference>
<reference evidence="1" key="1">
    <citation type="journal article" date="2015" name="Nature">
        <title>Complex archaea that bridge the gap between prokaryotes and eukaryotes.</title>
        <authorList>
            <person name="Spang A."/>
            <person name="Saw J.H."/>
            <person name="Jorgensen S.L."/>
            <person name="Zaremba-Niedzwiedzka K."/>
            <person name="Martijn J."/>
            <person name="Lind A.E."/>
            <person name="van Eijk R."/>
            <person name="Schleper C."/>
            <person name="Guy L."/>
            <person name="Ettema T.J."/>
        </authorList>
    </citation>
    <scope>NUCLEOTIDE SEQUENCE</scope>
</reference>
<dbReference type="Gene3D" id="2.60.120.200">
    <property type="match status" value="1"/>
</dbReference>
<protein>
    <recommendedName>
        <fullName evidence="2">LamG-like jellyroll fold domain-containing protein</fullName>
    </recommendedName>
</protein>
<dbReference type="EMBL" id="LAZR01030426">
    <property type="protein sequence ID" value="KKL56639.1"/>
    <property type="molecule type" value="Genomic_DNA"/>
</dbReference>
<organism evidence="1">
    <name type="scientific">marine sediment metagenome</name>
    <dbReference type="NCBI Taxonomy" id="412755"/>
    <lineage>
        <taxon>unclassified sequences</taxon>
        <taxon>metagenomes</taxon>
        <taxon>ecological metagenomes</taxon>
    </lineage>
</organism>
<evidence type="ECO:0000313" key="1">
    <source>
        <dbReference type="EMBL" id="KKL56639.1"/>
    </source>
</evidence>